<comment type="similarity">
    <text evidence="1">Belongs to the ABC transporter superfamily.</text>
</comment>
<dbReference type="GO" id="GO:0140359">
    <property type="term" value="F:ABC-type transporter activity"/>
    <property type="evidence" value="ECO:0007669"/>
    <property type="project" value="InterPro"/>
</dbReference>
<dbReference type="SMART" id="SM00382">
    <property type="entry name" value="AAA"/>
    <property type="match status" value="1"/>
</dbReference>
<evidence type="ECO:0000256" key="1">
    <source>
        <dbReference type="ARBA" id="ARBA00005417"/>
    </source>
</evidence>
<reference evidence="8 9" key="1">
    <citation type="submission" date="2017-03" db="EMBL/GenBank/DDBJ databases">
        <title>Comparative genomics of honeybee gut symbionts reveal geographically distinct and subgroup specific antibiotic resistance.</title>
        <authorList>
            <person name="Ludvigsen J."/>
            <person name="Porcellato D."/>
            <person name="Labee-Lund T.M."/>
            <person name="Amdam G.V."/>
            <person name="Rudi K."/>
        </authorList>
    </citation>
    <scope>NUCLEOTIDE SEQUENCE [LARGE SCALE GENOMIC DNA]</scope>
    <source>
        <strain evidence="6 9">A-7-12</strain>
        <strain evidence="7 8">A-9-12</strain>
    </source>
</reference>
<sequence length="219" mass="25096">MIIVDNVSKRYITRKGYKTVLNNVSFTLQRGEKLGILGRNGAGKSTLIRLISEIEKPTSGTIKRSMTISWPLAFSGAFQGSLTGMDNLRFICRIYQNDIKKAKEYVEDFAELGEYLYEPLKKYSSGMRARLAFALSLSIEFDCYLIDEVIAVGDSRFTQKCKKELFENKKDRSLILVSHNMKAIKSYCDKAMVLDEGNLYQFQTIDEAYNYHNNQQKLT</sequence>
<evidence type="ECO:0000313" key="9">
    <source>
        <dbReference type="Proteomes" id="UP000194977"/>
    </source>
</evidence>
<evidence type="ECO:0000313" key="8">
    <source>
        <dbReference type="Proteomes" id="UP000194800"/>
    </source>
</evidence>
<dbReference type="HOGENOM" id="CLU_000604_1_2_6"/>
<evidence type="ECO:0000313" key="6">
    <source>
        <dbReference type="EMBL" id="OTP98822.1"/>
    </source>
</evidence>
<dbReference type="Gene3D" id="3.40.50.300">
    <property type="entry name" value="P-loop containing nucleotide triphosphate hydrolases"/>
    <property type="match status" value="1"/>
</dbReference>
<keyword evidence="4 6" id="KW-0067">ATP-binding</keyword>
<dbReference type="OrthoDB" id="9778870at2"/>
<dbReference type="RefSeq" id="WP_025315582.1">
    <property type="nucleotide sequence ID" value="NZ_CAMLAF010000033.1"/>
</dbReference>
<dbReference type="AlphaFoldDB" id="X2H4L4"/>
<name>X2H4L4_9GAMM</name>
<dbReference type="PROSITE" id="PS50893">
    <property type="entry name" value="ABC_TRANSPORTER_2"/>
    <property type="match status" value="1"/>
</dbReference>
<dbReference type="GeneID" id="29851205"/>
<dbReference type="PANTHER" id="PTHR46743:SF2">
    <property type="entry name" value="TEICHOIC ACIDS EXPORT ATP-BINDING PROTEIN TAGH"/>
    <property type="match status" value="1"/>
</dbReference>
<dbReference type="EMBL" id="NART01000111">
    <property type="protein sequence ID" value="OTQ08080.1"/>
    <property type="molecule type" value="Genomic_DNA"/>
</dbReference>
<dbReference type="Pfam" id="PF00005">
    <property type="entry name" value="ABC_tran"/>
    <property type="match status" value="1"/>
</dbReference>
<evidence type="ECO:0000256" key="3">
    <source>
        <dbReference type="ARBA" id="ARBA00022741"/>
    </source>
</evidence>
<dbReference type="GO" id="GO:0005524">
    <property type="term" value="F:ATP binding"/>
    <property type="evidence" value="ECO:0007669"/>
    <property type="project" value="UniProtKB-KW"/>
</dbReference>
<gene>
    <name evidence="7" type="ORF">B6C91_13445</name>
    <name evidence="6" type="ORF">B6D08_09955</name>
</gene>
<dbReference type="InterPro" id="IPR015860">
    <property type="entry name" value="ABC_transpr_TagH-like"/>
</dbReference>
<evidence type="ECO:0000256" key="2">
    <source>
        <dbReference type="ARBA" id="ARBA00022448"/>
    </source>
</evidence>
<keyword evidence="2" id="KW-0813">Transport</keyword>
<dbReference type="InterPro" id="IPR027417">
    <property type="entry name" value="P-loop_NTPase"/>
</dbReference>
<dbReference type="InterPro" id="IPR003593">
    <property type="entry name" value="AAA+_ATPase"/>
</dbReference>
<accession>X2H4L4</accession>
<keyword evidence="8" id="KW-1185">Reference proteome</keyword>
<dbReference type="Proteomes" id="UP000194800">
    <property type="component" value="Unassembled WGS sequence"/>
</dbReference>
<dbReference type="GO" id="GO:0016887">
    <property type="term" value="F:ATP hydrolysis activity"/>
    <property type="evidence" value="ECO:0007669"/>
    <property type="project" value="InterPro"/>
</dbReference>
<dbReference type="PANTHER" id="PTHR46743">
    <property type="entry name" value="TEICHOIC ACIDS EXPORT ATP-BINDING PROTEIN TAGH"/>
    <property type="match status" value="1"/>
</dbReference>
<proteinExistence type="inferred from homology"/>
<dbReference type="PROSITE" id="PS00211">
    <property type="entry name" value="ABC_TRANSPORTER_1"/>
    <property type="match status" value="1"/>
</dbReference>
<organism evidence="6 9">
    <name type="scientific">Gilliamella apicola</name>
    <dbReference type="NCBI Taxonomy" id="1196095"/>
    <lineage>
        <taxon>Bacteria</taxon>
        <taxon>Pseudomonadati</taxon>
        <taxon>Pseudomonadota</taxon>
        <taxon>Gammaproteobacteria</taxon>
        <taxon>Orbales</taxon>
        <taxon>Orbaceae</taxon>
        <taxon>Gilliamella</taxon>
    </lineage>
</organism>
<dbReference type="InterPro" id="IPR017871">
    <property type="entry name" value="ABC_transporter-like_CS"/>
</dbReference>
<comment type="caution">
    <text evidence="6">The sequence shown here is derived from an EMBL/GenBank/DDBJ whole genome shotgun (WGS) entry which is preliminary data.</text>
</comment>
<evidence type="ECO:0000313" key="7">
    <source>
        <dbReference type="EMBL" id="OTQ08080.1"/>
    </source>
</evidence>
<dbReference type="CDD" id="cd03220">
    <property type="entry name" value="ABC_KpsT_Wzt"/>
    <property type="match status" value="1"/>
</dbReference>
<dbReference type="Proteomes" id="UP000194977">
    <property type="component" value="Unassembled WGS sequence"/>
</dbReference>
<dbReference type="eggNOG" id="COG1134">
    <property type="taxonomic scope" value="Bacteria"/>
</dbReference>
<dbReference type="EMBL" id="NARP01000025">
    <property type="protein sequence ID" value="OTP98822.1"/>
    <property type="molecule type" value="Genomic_DNA"/>
</dbReference>
<dbReference type="InterPro" id="IPR050683">
    <property type="entry name" value="Bact_Polysacc_Export_ATP-bd"/>
</dbReference>
<evidence type="ECO:0000256" key="4">
    <source>
        <dbReference type="ARBA" id="ARBA00022840"/>
    </source>
</evidence>
<evidence type="ECO:0000259" key="5">
    <source>
        <dbReference type="PROSITE" id="PS50893"/>
    </source>
</evidence>
<dbReference type="SUPFAM" id="SSF52540">
    <property type="entry name" value="P-loop containing nucleoside triphosphate hydrolases"/>
    <property type="match status" value="1"/>
</dbReference>
<dbReference type="GO" id="GO:0016020">
    <property type="term" value="C:membrane"/>
    <property type="evidence" value="ECO:0007669"/>
    <property type="project" value="InterPro"/>
</dbReference>
<keyword evidence="3" id="KW-0547">Nucleotide-binding</keyword>
<protein>
    <submittedName>
        <fullName evidence="6">ATP-binding protein</fullName>
    </submittedName>
</protein>
<feature type="domain" description="ABC transporter" evidence="5">
    <location>
        <begin position="2"/>
        <end position="218"/>
    </location>
</feature>
<dbReference type="InterPro" id="IPR003439">
    <property type="entry name" value="ABC_transporter-like_ATP-bd"/>
</dbReference>
<dbReference type="KEGG" id="gap:GAPWK_1443"/>